<protein>
    <submittedName>
        <fullName evidence="2">Uncharacterized protein</fullName>
    </submittedName>
</protein>
<keyword evidence="1" id="KW-0812">Transmembrane</keyword>
<dbReference type="AlphaFoldDB" id="A0A3B4FCC0"/>
<sequence>MEGDCRIPVACCRPRVLVLHALFWGLVSLRVFGAALLSEEKSIGTVTGMSQTLLLLFNQHVFFFLLPEMTQASPKILKYNKTTYKWHHRRKQIFLSFYLQKVLRLKLFIPFTTVTVSGKIQSSILFQIVQALIKHPNYPD</sequence>
<keyword evidence="1" id="KW-0472">Membrane</keyword>
<proteinExistence type="predicted"/>
<organism evidence="2">
    <name type="scientific">Pundamilia nyererei</name>
    <dbReference type="NCBI Taxonomy" id="303518"/>
    <lineage>
        <taxon>Eukaryota</taxon>
        <taxon>Metazoa</taxon>
        <taxon>Chordata</taxon>
        <taxon>Craniata</taxon>
        <taxon>Vertebrata</taxon>
        <taxon>Euteleostomi</taxon>
        <taxon>Actinopterygii</taxon>
        <taxon>Neopterygii</taxon>
        <taxon>Teleostei</taxon>
        <taxon>Neoteleostei</taxon>
        <taxon>Acanthomorphata</taxon>
        <taxon>Ovalentaria</taxon>
        <taxon>Cichlomorphae</taxon>
        <taxon>Cichliformes</taxon>
        <taxon>Cichlidae</taxon>
        <taxon>African cichlids</taxon>
        <taxon>Pseudocrenilabrinae</taxon>
        <taxon>Haplochromini</taxon>
        <taxon>Pundamilia</taxon>
    </lineage>
</organism>
<name>A0A3B4FCC0_9CICH</name>
<dbReference type="STRING" id="303518.ENSPNYP00000008142"/>
<dbReference type="Ensembl" id="ENSPNYT00000008341.1">
    <property type="protein sequence ID" value="ENSPNYP00000008142.1"/>
    <property type="gene ID" value="ENSPNYG00000006238.1"/>
</dbReference>
<accession>A0A3B4FCC0</accession>
<feature type="transmembrane region" description="Helical" evidence="1">
    <location>
        <begin position="16"/>
        <end position="37"/>
    </location>
</feature>
<feature type="transmembrane region" description="Helical" evidence="1">
    <location>
        <begin position="43"/>
        <end position="66"/>
    </location>
</feature>
<evidence type="ECO:0000256" key="1">
    <source>
        <dbReference type="SAM" id="Phobius"/>
    </source>
</evidence>
<reference evidence="2" key="1">
    <citation type="submission" date="2023-09" db="UniProtKB">
        <authorList>
            <consortium name="Ensembl"/>
        </authorList>
    </citation>
    <scope>IDENTIFICATION</scope>
</reference>
<keyword evidence="1" id="KW-1133">Transmembrane helix</keyword>
<evidence type="ECO:0000313" key="2">
    <source>
        <dbReference type="Ensembl" id="ENSPNYP00000008142.1"/>
    </source>
</evidence>